<comment type="caution">
    <text evidence="3">The sequence shown here is derived from an EMBL/GenBank/DDBJ whole genome shotgun (WGS) entry which is preliminary data.</text>
</comment>
<protein>
    <submittedName>
        <fullName evidence="3">Uncharacterized protein</fullName>
    </submittedName>
</protein>
<proteinExistence type="predicted"/>
<reference evidence="3 4" key="1">
    <citation type="submission" date="2016-05" db="EMBL/GenBank/DDBJ databases">
        <title>First whole genome sequencing of Entamoeba histolytica HM1:IMSS-clone-6.</title>
        <authorList>
            <person name="Mukherjee Avik.K."/>
            <person name="Izumyama S."/>
            <person name="Nakada-Tsukui K."/>
            <person name="Nozaki T."/>
        </authorList>
    </citation>
    <scope>NUCLEOTIDE SEQUENCE [LARGE SCALE GENOMIC DNA]</scope>
    <source>
        <strain evidence="3 4">HM1:IMSS clone 6</strain>
    </source>
</reference>
<evidence type="ECO:0000256" key="1">
    <source>
        <dbReference type="SAM" id="Coils"/>
    </source>
</evidence>
<dbReference type="Proteomes" id="UP000078387">
    <property type="component" value="Unassembled WGS sequence"/>
</dbReference>
<feature type="chain" id="PRO_5023907682" evidence="2">
    <location>
        <begin position="16"/>
        <end position="595"/>
    </location>
</feature>
<feature type="coiled-coil region" evidence="1">
    <location>
        <begin position="41"/>
        <end position="103"/>
    </location>
</feature>
<dbReference type="OMA" id="VIRCEDM"/>
<dbReference type="AlphaFoldDB" id="A0A5K1VDP6"/>
<name>A0A5K1VDP6_ENTHI</name>
<accession>A0A5K1VDP6</accession>
<dbReference type="VEuPathDB" id="AmoebaDB:EHI_058110"/>
<sequence>MKLVLILLVFVVSNAIETVSNNDKQYHSYIKQITEKMTEVKSKHGKRIAELKNRMNNLQNELNKKKQMMANEINKMKEQVVELRVAEKETKKAKINLKQMANQIYKLKIKAQKAASEPDKRVSQTIISQLRKKKVSYENILLSMKEKYTKAEGILKLMKKNQRRIMNQLFRLKHRMFRVEEKIRRENDNTKRLLTQKKKLLKEANQLASDKKRFAQQKSILESKVVVLKEQMQNATKQHLPKLQSQMEQFKERISFLGESVKDVIEREEELFVDSPKLSAAKQEFYSKLNQLKQDRSNLLQQIKDARYELKQMKVKLNQSKTKKVSQEIIREQKNLVNEAKEKVIEIKRKLAEIRRKKDVVVSTFKAEEKQYYENKRIKAEKKAFKRLSVNVKELQRVFNRIIRIKNAMRTNTSEKLKQRLIIVNGHKKELLIKIKVLENRLLNYQKVRQQQFKVQRVEMRMKKERINKILNELYKKIAIKKTLLDMSKESQKLINAKEYFLSVDRANDLEKKIARINTISNNLQVKEVNMLKSVIKRMKVIVNIIGIKQASFEEELAGDMAEFHKIIDAFIVSKYNLDMQTRENEQQAQQLSGK</sequence>
<keyword evidence="2" id="KW-0732">Signal</keyword>
<organism evidence="3 4">
    <name type="scientific">Entamoeba histolytica</name>
    <dbReference type="NCBI Taxonomy" id="5759"/>
    <lineage>
        <taxon>Eukaryota</taxon>
        <taxon>Amoebozoa</taxon>
        <taxon>Evosea</taxon>
        <taxon>Archamoebae</taxon>
        <taxon>Mastigamoebida</taxon>
        <taxon>Entamoebidae</taxon>
        <taxon>Entamoeba</taxon>
    </lineage>
</organism>
<evidence type="ECO:0000256" key="2">
    <source>
        <dbReference type="SAM" id="SignalP"/>
    </source>
</evidence>
<evidence type="ECO:0000313" key="3">
    <source>
        <dbReference type="EMBL" id="GAT97822.1"/>
    </source>
</evidence>
<dbReference type="EMBL" id="BDEQ01000001">
    <property type="protein sequence ID" value="GAT97822.1"/>
    <property type="molecule type" value="Genomic_DNA"/>
</dbReference>
<dbReference type="VEuPathDB" id="AmoebaDB:EHI7A_045400"/>
<feature type="coiled-coil region" evidence="1">
    <location>
        <begin position="183"/>
        <end position="238"/>
    </location>
</feature>
<gene>
    <name evidence="3" type="ORF">CL6EHI_058110</name>
</gene>
<evidence type="ECO:0000313" key="4">
    <source>
        <dbReference type="Proteomes" id="UP000078387"/>
    </source>
</evidence>
<dbReference type="VEuPathDB" id="AmoebaDB:EHI8A_045190"/>
<feature type="signal peptide" evidence="2">
    <location>
        <begin position="1"/>
        <end position="15"/>
    </location>
</feature>
<dbReference type="VEuPathDB" id="AmoebaDB:EHI5A_074950"/>
<dbReference type="VEuPathDB" id="AmoebaDB:KM1_090050"/>
<keyword evidence="1" id="KW-0175">Coiled coil</keyword>
<feature type="coiled-coil region" evidence="1">
    <location>
        <begin position="282"/>
        <end position="398"/>
    </location>
</feature>